<dbReference type="InterPro" id="IPR002893">
    <property type="entry name" value="Znf_MYND"/>
</dbReference>
<gene>
    <name evidence="7" type="ORF">URODEC1_LOCUS19268</name>
</gene>
<protein>
    <recommendedName>
        <fullName evidence="9">Histone-lysine N-methyltransferase ASHR1</fullName>
    </recommendedName>
</protein>
<dbReference type="InterPro" id="IPR046341">
    <property type="entry name" value="SET_dom_sf"/>
</dbReference>
<evidence type="ECO:0000313" key="7">
    <source>
        <dbReference type="EMBL" id="CAL4918612.1"/>
    </source>
</evidence>
<dbReference type="SUPFAM" id="SSF82199">
    <property type="entry name" value="SET domain"/>
    <property type="match status" value="1"/>
</dbReference>
<organism evidence="7 8">
    <name type="scientific">Urochloa decumbens</name>
    <dbReference type="NCBI Taxonomy" id="240449"/>
    <lineage>
        <taxon>Eukaryota</taxon>
        <taxon>Viridiplantae</taxon>
        <taxon>Streptophyta</taxon>
        <taxon>Embryophyta</taxon>
        <taxon>Tracheophyta</taxon>
        <taxon>Spermatophyta</taxon>
        <taxon>Magnoliopsida</taxon>
        <taxon>Liliopsida</taxon>
        <taxon>Poales</taxon>
        <taxon>Poaceae</taxon>
        <taxon>PACMAD clade</taxon>
        <taxon>Panicoideae</taxon>
        <taxon>Panicodae</taxon>
        <taxon>Paniceae</taxon>
        <taxon>Melinidinae</taxon>
        <taxon>Urochloa</taxon>
    </lineage>
</organism>
<dbReference type="InterPro" id="IPR050869">
    <property type="entry name" value="H3K4_H4K5_MeTrfase"/>
</dbReference>
<dbReference type="PANTHER" id="PTHR12197">
    <property type="entry name" value="HISTONE-LYSINE N-METHYLTRANSFERASE SMYD"/>
    <property type="match status" value="1"/>
</dbReference>
<reference evidence="8" key="1">
    <citation type="submission" date="2024-06" db="EMBL/GenBank/DDBJ databases">
        <authorList>
            <person name="Ryan C."/>
        </authorList>
    </citation>
    <scope>NUCLEOTIDE SEQUENCE [LARGE SCALE GENOMIC DNA]</scope>
</reference>
<dbReference type="GO" id="GO:0008270">
    <property type="term" value="F:zinc ion binding"/>
    <property type="evidence" value="ECO:0007669"/>
    <property type="project" value="UniProtKB-KW"/>
</dbReference>
<proteinExistence type="predicted"/>
<evidence type="ECO:0000259" key="6">
    <source>
        <dbReference type="PROSITE" id="PS50865"/>
    </source>
</evidence>
<dbReference type="Gene3D" id="2.170.270.10">
    <property type="entry name" value="SET domain"/>
    <property type="match status" value="1"/>
</dbReference>
<dbReference type="InterPro" id="IPR001214">
    <property type="entry name" value="SET_dom"/>
</dbReference>
<keyword evidence="1" id="KW-0479">Metal-binding</keyword>
<feature type="domain" description="SET" evidence="5">
    <location>
        <begin position="15"/>
        <end position="252"/>
    </location>
</feature>
<dbReference type="Gene3D" id="1.25.40.10">
    <property type="entry name" value="Tetratricopeptide repeat domain"/>
    <property type="match status" value="1"/>
</dbReference>
<keyword evidence="8" id="KW-1185">Reference proteome</keyword>
<dbReference type="EMBL" id="OZ075123">
    <property type="protein sequence ID" value="CAL4918612.1"/>
    <property type="molecule type" value="Genomic_DNA"/>
</dbReference>
<reference evidence="7 8" key="2">
    <citation type="submission" date="2024-10" db="EMBL/GenBank/DDBJ databases">
        <authorList>
            <person name="Ryan C."/>
        </authorList>
    </citation>
    <scope>NUCLEOTIDE SEQUENCE [LARGE SCALE GENOMIC DNA]</scope>
</reference>
<feature type="domain" description="MYND-type" evidence="6">
    <location>
        <begin position="60"/>
        <end position="97"/>
    </location>
</feature>
<accession>A0ABC8X2U2</accession>
<sequence length="485" mass="54773">MASWAEQLQRELAGRGLAVASIPGKGRCLVASRTFFPGEVIISQEPYASTPNKILVGSSCDHCFASSNLKKCSVCRVTWYCSSDCQKEEWKLHQLECRAMAALTEDRKKMLTPTIRLMVRLVLKRKLQIEKAIPSSGIDNYYLVDTLESHISEVDENQLVLYAQMANLVKLVLPSLELDLKEIAHTFSKFACNAHTICDPELRPLGTGLYPVISIINHSCVPNAVLIFDGRTAYVRALQPIGKDEEVSISYIETAAVTKKRQNDLKQYFFSCTCPRCVKVSEEDALLESYRCKNQACDGFLLPEPGEKAYTCQKCSISRDEEEVKKMTREILLLSDKASSFLSSGNTTEAGSIYKIIEQQEQNLYHAFSITLLHTRETLLKIYMELQDWQTAVTYCRLTIPVYERVYPPFHPMIGLQFYTCGKLEWLLECTEDALKSLTRAADILGITHGTKSQFMKELFGKLEEARAEVSLKLSSSRGHDEQFS</sequence>
<dbReference type="InterPro" id="IPR011990">
    <property type="entry name" value="TPR-like_helical_dom_sf"/>
</dbReference>
<dbReference type="Proteomes" id="UP001497457">
    <property type="component" value="Chromosome 13rd"/>
</dbReference>
<evidence type="ECO:0000259" key="5">
    <source>
        <dbReference type="PROSITE" id="PS50280"/>
    </source>
</evidence>
<evidence type="ECO:0000256" key="4">
    <source>
        <dbReference type="PROSITE-ProRule" id="PRU00134"/>
    </source>
</evidence>
<dbReference type="PROSITE" id="PS50280">
    <property type="entry name" value="SET"/>
    <property type="match status" value="1"/>
</dbReference>
<dbReference type="PANTHER" id="PTHR12197:SF251">
    <property type="entry name" value="EG:BACR7C10.4 PROTEIN"/>
    <property type="match status" value="1"/>
</dbReference>
<name>A0ABC8X2U2_9POAL</name>
<dbReference type="PROSITE" id="PS50865">
    <property type="entry name" value="ZF_MYND_2"/>
    <property type="match status" value="1"/>
</dbReference>
<evidence type="ECO:0000256" key="2">
    <source>
        <dbReference type="ARBA" id="ARBA00022771"/>
    </source>
</evidence>
<evidence type="ECO:0000256" key="3">
    <source>
        <dbReference type="ARBA" id="ARBA00022833"/>
    </source>
</evidence>
<dbReference type="PROSITE" id="PS01360">
    <property type="entry name" value="ZF_MYND_1"/>
    <property type="match status" value="1"/>
</dbReference>
<dbReference type="SMART" id="SM00317">
    <property type="entry name" value="SET"/>
    <property type="match status" value="1"/>
</dbReference>
<dbReference type="Gene3D" id="6.10.140.2220">
    <property type="match status" value="1"/>
</dbReference>
<keyword evidence="2 4" id="KW-0863">Zinc-finger</keyword>
<evidence type="ECO:0008006" key="9">
    <source>
        <dbReference type="Google" id="ProtNLM"/>
    </source>
</evidence>
<dbReference type="Pfam" id="PF01753">
    <property type="entry name" value="zf-MYND"/>
    <property type="match status" value="1"/>
</dbReference>
<evidence type="ECO:0000313" key="8">
    <source>
        <dbReference type="Proteomes" id="UP001497457"/>
    </source>
</evidence>
<dbReference type="Gene3D" id="1.10.220.160">
    <property type="match status" value="1"/>
</dbReference>
<dbReference type="Pfam" id="PF00856">
    <property type="entry name" value="SET"/>
    <property type="match status" value="1"/>
</dbReference>
<dbReference type="AlphaFoldDB" id="A0ABC8X2U2"/>
<keyword evidence="3" id="KW-0862">Zinc</keyword>
<evidence type="ECO:0000256" key="1">
    <source>
        <dbReference type="ARBA" id="ARBA00022723"/>
    </source>
</evidence>